<dbReference type="GO" id="GO:0019441">
    <property type="term" value="P:L-tryptophan catabolic process to kynurenine"/>
    <property type="evidence" value="ECO:0007669"/>
    <property type="project" value="TreeGrafter"/>
</dbReference>
<feature type="binding site" evidence="4">
    <location>
        <position position="278"/>
    </location>
    <ligand>
        <name>pyridoxal 5'-phosphate</name>
        <dbReference type="ChEBI" id="CHEBI:597326"/>
    </ligand>
</feature>
<dbReference type="GO" id="GO:0097053">
    <property type="term" value="P:L-kynurenine catabolic process"/>
    <property type="evidence" value="ECO:0007669"/>
    <property type="project" value="UniProtKB-UniRule"/>
</dbReference>
<feature type="binding site" evidence="4">
    <location>
        <position position="197"/>
    </location>
    <ligand>
        <name>pyridoxal 5'-phosphate</name>
        <dbReference type="ChEBI" id="CHEBI:597326"/>
    </ligand>
</feature>
<protein>
    <recommendedName>
        <fullName evidence="4 5">Kynureninase</fullName>
        <ecNumber evidence="4 5">3.7.1.3</ecNumber>
    </recommendedName>
    <alternativeName>
        <fullName evidence="4">L-kynurenine hydrolase</fullName>
    </alternativeName>
</protein>
<dbReference type="HAMAP" id="MF_01970">
    <property type="entry name" value="Kynureninase"/>
    <property type="match status" value="1"/>
</dbReference>
<proteinExistence type="inferred from homology"/>
<reference evidence="7 8" key="1">
    <citation type="journal article" date="2014" name="Genome Announc.">
        <title>Draft Genome Sequence of Streptomyces roseochromogenes subsp. oscitans DS 12.976, Producer of the Aminocoumarin Antibiotic Clorobiocin.</title>
        <authorList>
            <person name="Ruckert C."/>
            <person name="Kalinowski J."/>
            <person name="Heide L."/>
            <person name="Apel A.K."/>
        </authorList>
    </citation>
    <scope>NUCLEOTIDE SEQUENCE [LARGE SCALE GENOMIC DNA]</scope>
    <source>
        <strain evidence="7 8">DS 12.976</strain>
    </source>
</reference>
<gene>
    <name evidence="4" type="primary">kynU</name>
    <name evidence="7" type="ORF">M878_11205</name>
</gene>
<evidence type="ECO:0000256" key="2">
    <source>
        <dbReference type="ARBA" id="ARBA00022801"/>
    </source>
</evidence>
<dbReference type="GO" id="GO:0019805">
    <property type="term" value="P:quinolinate biosynthetic process"/>
    <property type="evidence" value="ECO:0007669"/>
    <property type="project" value="UniProtKB-UniRule"/>
</dbReference>
<dbReference type="PIRSF" id="PIRSF038800">
    <property type="entry name" value="KYNU"/>
    <property type="match status" value="1"/>
</dbReference>
<evidence type="ECO:0000313" key="7">
    <source>
        <dbReference type="EMBL" id="EST34313.1"/>
    </source>
</evidence>
<sequence>MTTAEIAAKLDAHDPLAPARDRFLLPAGTVYLDGNSLGALPAKVARTVGHTITKQWGEDLITSWFRGGWLRLPLTVGDRIGRLLGAGPGQTVVGDTTSVQLFNALIAAARLRPGRRVLLMDAGGFPTDRYLAASAARLLGLELREAPMDRFAEAVRAAGDQLAVATASAVDFRTGELWDLAGLTRATHDAGGVVVWDLSHATGAVPLALDRDGIDFAVGCSYKFLSGGPGAPAYGYVARRHHDRLDHPLTGWHGHADPFAMEPSYRPADGIARYRSGTPHILSLVALDAALDAFCDVEPEQIRAKSLSLSAFFIDCVDEHLAGRGFDVVTPREPQRRGSQVTLRHKDAEELMATLIERGFIGDVRPPNLLRFGLNALYVSHADVLATVRELHALT</sequence>
<comment type="caution">
    <text evidence="7">The sequence shown here is derived from an EMBL/GenBank/DDBJ whole genome shotgun (WGS) entry which is preliminary data.</text>
</comment>
<dbReference type="GO" id="GO:0043420">
    <property type="term" value="P:anthranilate metabolic process"/>
    <property type="evidence" value="ECO:0007669"/>
    <property type="project" value="TreeGrafter"/>
</dbReference>
<dbReference type="InterPro" id="IPR015424">
    <property type="entry name" value="PyrdxlP-dep_Trfase"/>
</dbReference>
<comment type="function">
    <text evidence="4 6">Catalyzes the cleavage of L-kynurenine (L-Kyn) and L-3-hydroxykynurenine (L-3OHKyn) into anthranilic acid (AA) and 3-hydroxyanthranilic acid (3-OHAA), respectively.</text>
</comment>
<dbReference type="GO" id="GO:0030170">
    <property type="term" value="F:pyridoxal phosphate binding"/>
    <property type="evidence" value="ECO:0007669"/>
    <property type="project" value="UniProtKB-UniRule"/>
</dbReference>
<organism evidence="7 8">
    <name type="scientific">Streptomyces roseochromogenus subsp. oscitans DS 12.976</name>
    <dbReference type="NCBI Taxonomy" id="1352936"/>
    <lineage>
        <taxon>Bacteria</taxon>
        <taxon>Bacillati</taxon>
        <taxon>Actinomycetota</taxon>
        <taxon>Actinomycetes</taxon>
        <taxon>Kitasatosporales</taxon>
        <taxon>Streptomycetaceae</taxon>
        <taxon>Streptomyces</taxon>
    </lineage>
</organism>
<comment type="similarity">
    <text evidence="4 6">Belongs to the kynureninase family.</text>
</comment>
<evidence type="ECO:0000256" key="1">
    <source>
        <dbReference type="ARBA" id="ARBA00022642"/>
    </source>
</evidence>
<dbReference type="NCBIfam" id="TIGR01814">
    <property type="entry name" value="kynureninase"/>
    <property type="match status" value="1"/>
</dbReference>
<evidence type="ECO:0000313" key="8">
    <source>
        <dbReference type="Proteomes" id="UP000017984"/>
    </source>
</evidence>
<dbReference type="AlphaFoldDB" id="V6KQL5"/>
<keyword evidence="8" id="KW-1185">Reference proteome</keyword>
<dbReference type="EC" id="3.7.1.3" evidence="4 5"/>
<evidence type="ECO:0000256" key="5">
    <source>
        <dbReference type="NCBIfam" id="TIGR01814"/>
    </source>
</evidence>
<accession>V6KQL5</accession>
<dbReference type="SUPFAM" id="SSF53383">
    <property type="entry name" value="PLP-dependent transferases"/>
    <property type="match status" value="1"/>
</dbReference>
<dbReference type="RefSeq" id="WP_023546217.1">
    <property type="nucleotide sequence ID" value="NZ_CM002285.1"/>
</dbReference>
<dbReference type="Gene3D" id="3.40.640.10">
    <property type="entry name" value="Type I PLP-dependent aspartate aminotransferase-like (Major domain)"/>
    <property type="match status" value="1"/>
</dbReference>
<dbReference type="OrthoDB" id="9812626at2"/>
<keyword evidence="3 4" id="KW-0663">Pyridoxal phosphate</keyword>
<comment type="catalytic activity">
    <reaction evidence="4 6">
        <text>L-kynurenine + H2O = anthranilate + L-alanine + H(+)</text>
        <dbReference type="Rhea" id="RHEA:16813"/>
        <dbReference type="ChEBI" id="CHEBI:15377"/>
        <dbReference type="ChEBI" id="CHEBI:15378"/>
        <dbReference type="ChEBI" id="CHEBI:16567"/>
        <dbReference type="ChEBI" id="CHEBI:57959"/>
        <dbReference type="ChEBI" id="CHEBI:57972"/>
        <dbReference type="EC" id="3.7.1.3"/>
    </reaction>
</comment>
<evidence type="ECO:0000256" key="6">
    <source>
        <dbReference type="PIRNR" id="PIRNR038800"/>
    </source>
</evidence>
<comment type="pathway">
    <text evidence="4 6">Cofactor biosynthesis; NAD(+) biosynthesis; quinolinate from L-kynurenine: step 2/3.</text>
</comment>
<comment type="subunit">
    <text evidence="4 6">Homodimer.</text>
</comment>
<dbReference type="Proteomes" id="UP000017984">
    <property type="component" value="Chromosome"/>
</dbReference>
<dbReference type="STRING" id="1352936.M878_11205"/>
<feature type="binding site" evidence="4">
    <location>
        <position position="222"/>
    </location>
    <ligand>
        <name>pyridoxal 5'-phosphate</name>
        <dbReference type="ChEBI" id="CHEBI:597326"/>
    </ligand>
</feature>
<feature type="binding site" evidence="4">
    <location>
        <position position="200"/>
    </location>
    <ligand>
        <name>pyridoxal 5'-phosphate</name>
        <dbReference type="ChEBI" id="CHEBI:597326"/>
    </ligand>
</feature>
<comment type="caution">
    <text evidence="4">Lacks conserved residue(s) required for the propagation of feature annotation.</text>
</comment>
<dbReference type="PATRIC" id="fig|1352936.5.peg.2380"/>
<comment type="pathway">
    <text evidence="4 6">Amino-acid degradation; L-kynurenine degradation; L-alanine and anthranilate from L-kynurenine: step 1/1.</text>
</comment>
<dbReference type="UniPathway" id="UPA00253">
    <property type="reaction ID" value="UER00329"/>
</dbReference>
<evidence type="ECO:0000256" key="3">
    <source>
        <dbReference type="ARBA" id="ARBA00022898"/>
    </source>
</evidence>
<dbReference type="PANTHER" id="PTHR14084">
    <property type="entry name" value="KYNURENINASE"/>
    <property type="match status" value="1"/>
</dbReference>
<evidence type="ECO:0000256" key="4">
    <source>
        <dbReference type="HAMAP-Rule" id="MF_01970"/>
    </source>
</evidence>
<dbReference type="Gene3D" id="3.90.1150.10">
    <property type="entry name" value="Aspartate Aminotransferase, domain 1"/>
    <property type="match status" value="1"/>
</dbReference>
<dbReference type="InterPro" id="IPR010111">
    <property type="entry name" value="Kynureninase"/>
</dbReference>
<name>V6KQL5_STRRC</name>
<feature type="binding site" evidence="4">
    <location>
        <begin position="125"/>
        <end position="128"/>
    </location>
    <ligand>
        <name>pyridoxal 5'-phosphate</name>
        <dbReference type="ChEBI" id="CHEBI:597326"/>
    </ligand>
</feature>
<comment type="cofactor">
    <cofactor evidence="4 6">
        <name>pyridoxal 5'-phosphate</name>
        <dbReference type="ChEBI" id="CHEBI:597326"/>
    </cofactor>
</comment>
<dbReference type="Pfam" id="PF22580">
    <property type="entry name" value="KYNU_C"/>
    <property type="match status" value="1"/>
</dbReference>
<dbReference type="PANTHER" id="PTHR14084:SF0">
    <property type="entry name" value="KYNURENINASE"/>
    <property type="match status" value="1"/>
</dbReference>
<dbReference type="GO" id="GO:0030429">
    <property type="term" value="F:kynureninase activity"/>
    <property type="evidence" value="ECO:0007669"/>
    <property type="project" value="UniProtKB-UniRule"/>
</dbReference>
<dbReference type="EMBL" id="AWQX01000083">
    <property type="protein sequence ID" value="EST34313.1"/>
    <property type="molecule type" value="Genomic_DNA"/>
</dbReference>
<dbReference type="InterPro" id="IPR015422">
    <property type="entry name" value="PyrdxlP-dep_Trfase_small"/>
</dbReference>
<feature type="binding site" evidence="4">
    <location>
        <position position="252"/>
    </location>
    <ligand>
        <name>pyridoxal 5'-phosphate</name>
        <dbReference type="ChEBI" id="CHEBI:597326"/>
    </ligand>
</feature>
<dbReference type="GO" id="GO:0005737">
    <property type="term" value="C:cytoplasm"/>
    <property type="evidence" value="ECO:0007669"/>
    <property type="project" value="UniProtKB-UniRule"/>
</dbReference>
<keyword evidence="2 4" id="KW-0378">Hydrolase</keyword>
<feature type="binding site" evidence="4">
    <location>
        <position position="97"/>
    </location>
    <ligand>
        <name>pyridoxal 5'-phosphate</name>
        <dbReference type="ChEBI" id="CHEBI:597326"/>
    </ligand>
</feature>
<feature type="modified residue" description="N6-(pyridoxal phosphate)lysine" evidence="4">
    <location>
        <position position="223"/>
    </location>
</feature>
<feature type="binding site" evidence="4">
    <location>
        <position position="98"/>
    </location>
    <ligand>
        <name>pyridoxal 5'-phosphate</name>
        <dbReference type="ChEBI" id="CHEBI:597326"/>
    </ligand>
</feature>
<comment type="catalytic activity">
    <reaction evidence="6">
        <text>3-hydroxy-L-kynurenine + H2O = 3-hydroxyanthranilate + L-alanine + H(+)</text>
        <dbReference type="Rhea" id="RHEA:25143"/>
        <dbReference type="ChEBI" id="CHEBI:15377"/>
        <dbReference type="ChEBI" id="CHEBI:15378"/>
        <dbReference type="ChEBI" id="CHEBI:36559"/>
        <dbReference type="ChEBI" id="CHEBI:57972"/>
        <dbReference type="ChEBI" id="CHEBI:58125"/>
        <dbReference type="EC" id="3.7.1.3"/>
    </reaction>
</comment>
<dbReference type="GO" id="GO:0009435">
    <property type="term" value="P:NAD+ biosynthetic process"/>
    <property type="evidence" value="ECO:0007669"/>
    <property type="project" value="UniProtKB-UniRule"/>
</dbReference>
<keyword evidence="1 4" id="KW-0662">Pyridine nucleotide biosynthesis</keyword>
<dbReference type="HOGENOM" id="CLU_003433_4_1_11"/>
<dbReference type="InterPro" id="IPR015421">
    <property type="entry name" value="PyrdxlP-dep_Trfase_major"/>
</dbReference>
<dbReference type="UniPathway" id="UPA00334">
    <property type="reaction ID" value="UER00455"/>
</dbReference>